<evidence type="ECO:0000313" key="1">
    <source>
        <dbReference type="EMBL" id="AOX01565.1"/>
    </source>
</evidence>
<evidence type="ECO:0000313" key="2">
    <source>
        <dbReference type="Proteomes" id="UP000177870"/>
    </source>
</evidence>
<sequence>MLTLDEIETAIRQLPKSEIRELAARLQHYLDDLDNRWDQQLESDLKSGKLDSLIARAEADIATNQVKELNEIF</sequence>
<dbReference type="OrthoDB" id="9800707at2"/>
<protein>
    <submittedName>
        <fullName evidence="1">Uncharacterized protein</fullName>
    </submittedName>
</protein>
<proteinExistence type="predicted"/>
<name>A0A1D8TVK1_9CYAN</name>
<gene>
    <name evidence="1" type="ORF">BJP34_20855</name>
</gene>
<dbReference type="Proteomes" id="UP000177870">
    <property type="component" value="Chromosome"/>
</dbReference>
<reference evidence="2" key="1">
    <citation type="submission" date="2016-10" db="EMBL/GenBank/DDBJ databases">
        <title>Comparative genomics uncovers the prolific and rare metabolic potential of the cyanobacterial genus Moorea.</title>
        <authorList>
            <person name="Leao T."/>
            <person name="Castelao G."/>
            <person name="Korobeynikov A."/>
            <person name="Monroe E.A."/>
            <person name="Podell S."/>
            <person name="Glukhov E."/>
            <person name="Allen E."/>
            <person name="Gerwick W.H."/>
            <person name="Gerwick L."/>
        </authorList>
    </citation>
    <scope>NUCLEOTIDE SEQUENCE [LARGE SCALE GENOMIC DNA]</scope>
    <source>
        <strain evidence="2">PAL-8-15-08-1</strain>
    </source>
</reference>
<dbReference type="EMBL" id="CP017599">
    <property type="protein sequence ID" value="AOX01565.1"/>
    <property type="molecule type" value="Genomic_DNA"/>
</dbReference>
<dbReference type="KEGG" id="mpro:BJP34_20855"/>
<dbReference type="RefSeq" id="WP_070394003.1">
    <property type="nucleotide sequence ID" value="NZ_CP017599.1"/>
</dbReference>
<organism evidence="1 2">
    <name type="scientific">Moorena producens PAL-8-15-08-1</name>
    <dbReference type="NCBI Taxonomy" id="1458985"/>
    <lineage>
        <taxon>Bacteria</taxon>
        <taxon>Bacillati</taxon>
        <taxon>Cyanobacteriota</taxon>
        <taxon>Cyanophyceae</taxon>
        <taxon>Coleofasciculales</taxon>
        <taxon>Coleofasciculaceae</taxon>
        <taxon>Moorena</taxon>
    </lineage>
</organism>
<accession>A0A1D8TVK1</accession>
<dbReference type="AlphaFoldDB" id="A0A1D8TVK1"/>